<name>A0ABZ2FJF4_9MICO</name>
<protein>
    <submittedName>
        <fullName evidence="2">Uncharacterized protein</fullName>
    </submittedName>
</protein>
<dbReference type="Proteomes" id="UP001381003">
    <property type="component" value="Chromosome"/>
</dbReference>
<keyword evidence="1" id="KW-1133">Transmembrane helix</keyword>
<dbReference type="RefSeq" id="WP_338539266.1">
    <property type="nucleotide sequence ID" value="NZ_CP104874.1"/>
</dbReference>
<keyword evidence="1" id="KW-0812">Transmembrane</keyword>
<keyword evidence="3" id="KW-1185">Reference proteome</keyword>
<accession>A0ABZ2FJF4</accession>
<proteinExistence type="predicted"/>
<gene>
    <name evidence="2" type="ORF">N5P18_08370</name>
</gene>
<sequence>MIQLFATFQVLGAQTMDYLDRQADVIERARQDRGSITIEQVLWAVAAITVVGIVFTAIKTFVQRKTSEIN</sequence>
<keyword evidence="1" id="KW-0472">Membrane</keyword>
<dbReference type="EMBL" id="CP104874">
    <property type="protein sequence ID" value="WWF06870.1"/>
    <property type="molecule type" value="Genomic_DNA"/>
</dbReference>
<evidence type="ECO:0000313" key="2">
    <source>
        <dbReference type="EMBL" id="WWF06870.1"/>
    </source>
</evidence>
<evidence type="ECO:0000313" key="3">
    <source>
        <dbReference type="Proteomes" id="UP001381003"/>
    </source>
</evidence>
<reference evidence="2 3" key="1">
    <citation type="submission" date="2022-09" db="EMBL/GenBank/DDBJ databases">
        <title>Complete genome sequence of Janibacter terrae strain COS04-44, PCL-degrading bacteria isolated from oil spilled coast.</title>
        <authorList>
            <person name="Park H."/>
            <person name="Kim J.Y."/>
            <person name="An S.H."/>
            <person name="Lee C.M."/>
            <person name="Weon H.-Y."/>
        </authorList>
    </citation>
    <scope>NUCLEOTIDE SEQUENCE [LARGE SCALE GENOMIC DNA]</scope>
    <source>
        <strain evidence="2 3">COS04-44</strain>
    </source>
</reference>
<feature type="transmembrane region" description="Helical" evidence="1">
    <location>
        <begin position="41"/>
        <end position="62"/>
    </location>
</feature>
<organism evidence="2 3">
    <name type="scientific">Janibacter terrae</name>
    <dbReference type="NCBI Taxonomy" id="103817"/>
    <lineage>
        <taxon>Bacteria</taxon>
        <taxon>Bacillati</taxon>
        <taxon>Actinomycetota</taxon>
        <taxon>Actinomycetes</taxon>
        <taxon>Micrococcales</taxon>
        <taxon>Intrasporangiaceae</taxon>
        <taxon>Janibacter</taxon>
    </lineage>
</organism>
<evidence type="ECO:0000256" key="1">
    <source>
        <dbReference type="SAM" id="Phobius"/>
    </source>
</evidence>